<keyword evidence="2" id="KW-1185">Reference proteome</keyword>
<name>A0A2T6K8F8_9RHOB</name>
<evidence type="ECO:0000313" key="2">
    <source>
        <dbReference type="Proteomes" id="UP000244523"/>
    </source>
</evidence>
<dbReference type="OrthoDB" id="6119866at2"/>
<accession>A0A2T6K8F8</accession>
<dbReference type="AlphaFoldDB" id="A0A2T6K8F8"/>
<dbReference type="EMBL" id="QBUD01000015">
    <property type="protein sequence ID" value="PUB11024.1"/>
    <property type="molecule type" value="Genomic_DNA"/>
</dbReference>
<organism evidence="1 2">
    <name type="scientific">Yoonia sediminilitoris</name>
    <dbReference type="NCBI Taxonomy" id="1286148"/>
    <lineage>
        <taxon>Bacteria</taxon>
        <taxon>Pseudomonadati</taxon>
        <taxon>Pseudomonadota</taxon>
        <taxon>Alphaproteobacteria</taxon>
        <taxon>Rhodobacterales</taxon>
        <taxon>Paracoccaceae</taxon>
        <taxon>Yoonia</taxon>
    </lineage>
</organism>
<dbReference type="RefSeq" id="WP_108388111.1">
    <property type="nucleotide sequence ID" value="NZ_QBUD01000015.1"/>
</dbReference>
<gene>
    <name evidence="1" type="ORF">C8N45_1155</name>
</gene>
<reference evidence="1 2" key="1">
    <citation type="submission" date="2018-04" db="EMBL/GenBank/DDBJ databases">
        <title>Genomic Encyclopedia of Archaeal and Bacterial Type Strains, Phase II (KMG-II): from individual species to whole genera.</title>
        <authorList>
            <person name="Goeker M."/>
        </authorList>
    </citation>
    <scope>NUCLEOTIDE SEQUENCE [LARGE SCALE GENOMIC DNA]</scope>
    <source>
        <strain evidence="1 2">DSM 29955</strain>
    </source>
</reference>
<evidence type="ECO:0000313" key="1">
    <source>
        <dbReference type="EMBL" id="PUB11024.1"/>
    </source>
</evidence>
<dbReference type="Proteomes" id="UP000244523">
    <property type="component" value="Unassembled WGS sequence"/>
</dbReference>
<proteinExistence type="predicted"/>
<protein>
    <submittedName>
        <fullName evidence="1">Uncharacterized protein</fullName>
    </submittedName>
</protein>
<comment type="caution">
    <text evidence="1">The sequence shown here is derived from an EMBL/GenBank/DDBJ whole genome shotgun (WGS) entry which is preliminary data.</text>
</comment>
<sequence>MRILKSSLQILAILVLIGGAVLALNSGRSFGANAPSDSALTIGQGALDGLTFTTNLAPQGKPGAIRDAMFFRNGQFLSLECEDRCNYPASAYFSREVVDGHEFVVEAWCPTKDATMVWRGQIIDDKVSGTVTWSVRRFYWTVGTVLEFSGDLATEEEVAAWRP</sequence>